<name>A0A6J6VJV9_9ZZZZ</name>
<keyword evidence="2" id="KW-1133">Transmembrane helix</keyword>
<keyword evidence="2" id="KW-0812">Transmembrane</keyword>
<organism evidence="3">
    <name type="scientific">freshwater metagenome</name>
    <dbReference type="NCBI Taxonomy" id="449393"/>
    <lineage>
        <taxon>unclassified sequences</taxon>
        <taxon>metagenomes</taxon>
        <taxon>ecological metagenomes</taxon>
    </lineage>
</organism>
<evidence type="ECO:0000256" key="1">
    <source>
        <dbReference type="SAM" id="MobiDB-lite"/>
    </source>
</evidence>
<evidence type="ECO:0000256" key="2">
    <source>
        <dbReference type="SAM" id="Phobius"/>
    </source>
</evidence>
<sequence length="421" mass="44368">MNSLLQQRRRQTMLNFGAGLIVLALLPITGVVAWRAIRDSNAAQGVISLPSRAVPLTPTAIFAVTDEENFLTSLTVMALTPQGAGGTVMVIPVGALVGGRPVGKPQRLADVYGSDGVEALQNAVEAMTNSQIDQITVNGVDGTAELLARVGTVNATFSSDVMDTESEISDVIAEKGTVDLTPMEMSAVLAARDISGDEAGRYPSIKATWEGISAAVGSGRPGAVPAVVIPDVGAQSPADMPAFISALFAGPINIWQIDTERIIDAERNPKDIDVYRYNAGEVVMVMASVAPSAMVAVLPTLTVQVDSPFDDSTVTQDSVFRILYMGTNVVLVRVVASVPPPVTIIRYSDEMDRAIAEPLTTMLGEVVFEKATERVDGVDIQIVLGDSFVTFMSDGAKPDPNIDPQDLVAKTTDAPPTETTP</sequence>
<accession>A0A6J6VJV9</accession>
<gene>
    <name evidence="3" type="ORF">UFOPK2921_00305</name>
</gene>
<feature type="region of interest" description="Disordered" evidence="1">
    <location>
        <begin position="395"/>
        <end position="421"/>
    </location>
</feature>
<protein>
    <submittedName>
        <fullName evidence="3">Unannotated protein</fullName>
    </submittedName>
</protein>
<reference evidence="3" key="1">
    <citation type="submission" date="2020-05" db="EMBL/GenBank/DDBJ databases">
        <authorList>
            <person name="Chiriac C."/>
            <person name="Salcher M."/>
            <person name="Ghai R."/>
            <person name="Kavagutti S V."/>
        </authorList>
    </citation>
    <scope>NUCLEOTIDE SEQUENCE</scope>
</reference>
<feature type="transmembrane region" description="Helical" evidence="2">
    <location>
        <begin position="12"/>
        <end position="34"/>
    </location>
</feature>
<keyword evidence="2" id="KW-0472">Membrane</keyword>
<proteinExistence type="predicted"/>
<dbReference type="AlphaFoldDB" id="A0A6J6VJV9"/>
<evidence type="ECO:0000313" key="3">
    <source>
        <dbReference type="EMBL" id="CAB4771904.1"/>
    </source>
</evidence>
<dbReference type="EMBL" id="CAEZZV010000024">
    <property type="protein sequence ID" value="CAB4771904.1"/>
    <property type="molecule type" value="Genomic_DNA"/>
</dbReference>